<sequence length="310" mass="35018">MLKNQVDFKKKGTVFNIQRFSVNDGPGIRTIVFLKGCPLSCSWCSNPESQNRNKELLFNVKNCTACHKCETMCKMDAINFNLDNRIDKDKCVNCGECVESCYPGALVISGEEMSVKEILDELNKDSVQFRHSNGGVTLSGGEPLLQEEFALELLKGCKTMGFHTTIETTGYINRKIVEEIVPWVDLVLLDIKTMDEEKHLKYIGASNKRILENAKRISDLGINTIVRVPVIPEFNCDKESIYNIAEFTKALGNVKEIHLLPYHKFGLNKYECLGRKYNVNDNIKTPSEDVMLELKKIVEDIGLKCNVGSH</sequence>
<evidence type="ECO:0000256" key="4">
    <source>
        <dbReference type="ARBA" id="ARBA00022691"/>
    </source>
</evidence>
<dbReference type="InterPro" id="IPR012839">
    <property type="entry name" value="Organic_radical_activase"/>
</dbReference>
<dbReference type="InterPro" id="IPR017896">
    <property type="entry name" value="4Fe4S_Fe-S-bd"/>
</dbReference>
<dbReference type="NCBIfam" id="TIGR02494">
    <property type="entry name" value="PFLE_PFLC"/>
    <property type="match status" value="1"/>
</dbReference>
<keyword evidence="8" id="KW-0411">Iron-sulfur</keyword>
<feature type="domain" description="Radical SAM core" evidence="11">
    <location>
        <begin position="23"/>
        <end position="304"/>
    </location>
</feature>
<evidence type="ECO:0000313" key="13">
    <source>
        <dbReference type="Proteomes" id="UP000198619"/>
    </source>
</evidence>
<dbReference type="PANTHER" id="PTHR30352:SF4">
    <property type="entry name" value="PYRUVATE FORMATE-LYASE 2-ACTIVATING ENZYME"/>
    <property type="match status" value="1"/>
</dbReference>
<dbReference type="SFLD" id="SFLDG01118">
    <property type="entry name" value="activating_enzymes__group_2"/>
    <property type="match status" value="1"/>
</dbReference>
<dbReference type="InterPro" id="IPR058240">
    <property type="entry name" value="rSAM_sf"/>
</dbReference>
<evidence type="ECO:0000256" key="2">
    <source>
        <dbReference type="ARBA" id="ARBA00009777"/>
    </source>
</evidence>
<dbReference type="CDD" id="cd01335">
    <property type="entry name" value="Radical_SAM"/>
    <property type="match status" value="1"/>
</dbReference>
<organism evidence="12 13">
    <name type="scientific">Clostridium frigidicarnis</name>
    <dbReference type="NCBI Taxonomy" id="84698"/>
    <lineage>
        <taxon>Bacteria</taxon>
        <taxon>Bacillati</taxon>
        <taxon>Bacillota</taxon>
        <taxon>Clostridia</taxon>
        <taxon>Eubacteriales</taxon>
        <taxon>Clostridiaceae</taxon>
        <taxon>Clostridium</taxon>
    </lineage>
</organism>
<keyword evidence="13" id="KW-1185">Reference proteome</keyword>
<dbReference type="InterPro" id="IPR007197">
    <property type="entry name" value="rSAM"/>
</dbReference>
<keyword evidence="3" id="KW-0004">4Fe-4S</keyword>
<name>A0A1I0ZJX9_9CLOT</name>
<keyword evidence="7" id="KW-0408">Iron</keyword>
<comment type="catalytic activity">
    <reaction evidence="9">
        <text>glycyl-[protein] + reduced [flavodoxin] + S-adenosyl-L-methionine = glycin-2-yl radical-[protein] + semiquinone [flavodoxin] + 5'-deoxyadenosine + L-methionine + H(+)</text>
        <dbReference type="Rhea" id="RHEA:61976"/>
        <dbReference type="Rhea" id="RHEA-COMP:10622"/>
        <dbReference type="Rhea" id="RHEA-COMP:14480"/>
        <dbReference type="Rhea" id="RHEA-COMP:15993"/>
        <dbReference type="Rhea" id="RHEA-COMP:15994"/>
        <dbReference type="ChEBI" id="CHEBI:15378"/>
        <dbReference type="ChEBI" id="CHEBI:17319"/>
        <dbReference type="ChEBI" id="CHEBI:29947"/>
        <dbReference type="ChEBI" id="CHEBI:32722"/>
        <dbReference type="ChEBI" id="CHEBI:57618"/>
        <dbReference type="ChEBI" id="CHEBI:57844"/>
        <dbReference type="ChEBI" id="CHEBI:59789"/>
        <dbReference type="ChEBI" id="CHEBI:140311"/>
    </reaction>
</comment>
<dbReference type="PROSITE" id="PS51918">
    <property type="entry name" value="RADICAL_SAM"/>
    <property type="match status" value="1"/>
</dbReference>
<dbReference type="Gene3D" id="3.30.70.20">
    <property type="match status" value="1"/>
</dbReference>
<keyword evidence="4" id="KW-0949">S-adenosyl-L-methionine</keyword>
<evidence type="ECO:0000256" key="9">
    <source>
        <dbReference type="ARBA" id="ARBA00047365"/>
    </source>
</evidence>
<evidence type="ECO:0000256" key="6">
    <source>
        <dbReference type="ARBA" id="ARBA00023002"/>
    </source>
</evidence>
<evidence type="ECO:0000256" key="7">
    <source>
        <dbReference type="ARBA" id="ARBA00023004"/>
    </source>
</evidence>
<dbReference type="OrthoDB" id="9782387at2"/>
<dbReference type="PROSITE" id="PS01087">
    <property type="entry name" value="RADICAL_ACTIVATING"/>
    <property type="match status" value="1"/>
</dbReference>
<dbReference type="EMBL" id="FOKI01000022">
    <property type="protein sequence ID" value="SFB25831.1"/>
    <property type="molecule type" value="Genomic_DNA"/>
</dbReference>
<dbReference type="RefSeq" id="WP_090042040.1">
    <property type="nucleotide sequence ID" value="NZ_FOKI01000022.1"/>
</dbReference>
<dbReference type="Proteomes" id="UP000198619">
    <property type="component" value="Unassembled WGS sequence"/>
</dbReference>
<evidence type="ECO:0000256" key="1">
    <source>
        <dbReference type="ARBA" id="ARBA00001966"/>
    </source>
</evidence>
<evidence type="ECO:0000259" key="11">
    <source>
        <dbReference type="PROSITE" id="PS51918"/>
    </source>
</evidence>
<dbReference type="InterPro" id="IPR040074">
    <property type="entry name" value="BssD/PflA/YjjW"/>
</dbReference>
<dbReference type="SUPFAM" id="SSF102114">
    <property type="entry name" value="Radical SAM enzymes"/>
    <property type="match status" value="1"/>
</dbReference>
<comment type="cofactor">
    <cofactor evidence="1">
        <name>[4Fe-4S] cluster</name>
        <dbReference type="ChEBI" id="CHEBI:49883"/>
    </cofactor>
</comment>
<gene>
    <name evidence="12" type="ORF">SAMN04488528_102221</name>
</gene>
<dbReference type="PIRSF" id="PIRSF000371">
    <property type="entry name" value="PFL_act_enz"/>
    <property type="match status" value="1"/>
</dbReference>
<evidence type="ECO:0000259" key="10">
    <source>
        <dbReference type="PROSITE" id="PS51379"/>
    </source>
</evidence>
<feature type="domain" description="4Fe-4S ferredoxin-type" evidence="10">
    <location>
        <begin position="54"/>
        <end position="81"/>
    </location>
</feature>
<dbReference type="InterPro" id="IPR034457">
    <property type="entry name" value="Organic_radical-activating"/>
</dbReference>
<dbReference type="GO" id="GO:0046872">
    <property type="term" value="F:metal ion binding"/>
    <property type="evidence" value="ECO:0007669"/>
    <property type="project" value="UniProtKB-KW"/>
</dbReference>
<dbReference type="SFLD" id="SFLDG01066">
    <property type="entry name" value="organic_radical-activating_enz"/>
    <property type="match status" value="1"/>
</dbReference>
<protein>
    <submittedName>
        <fullName evidence="12">Glycerol dehydratase, cobalamin-independent, small subunit</fullName>
    </submittedName>
</protein>
<dbReference type="STRING" id="84698.SAMN04488528_102221"/>
<dbReference type="InterPro" id="IPR013785">
    <property type="entry name" value="Aldolase_TIM"/>
</dbReference>
<dbReference type="PROSITE" id="PS51379">
    <property type="entry name" value="4FE4S_FER_2"/>
    <property type="match status" value="2"/>
</dbReference>
<evidence type="ECO:0000256" key="8">
    <source>
        <dbReference type="ARBA" id="ARBA00023014"/>
    </source>
</evidence>
<evidence type="ECO:0000256" key="5">
    <source>
        <dbReference type="ARBA" id="ARBA00022723"/>
    </source>
</evidence>
<dbReference type="GO" id="GO:0051539">
    <property type="term" value="F:4 iron, 4 sulfur cluster binding"/>
    <property type="evidence" value="ECO:0007669"/>
    <property type="project" value="UniProtKB-KW"/>
</dbReference>
<dbReference type="Gene3D" id="3.20.20.70">
    <property type="entry name" value="Aldolase class I"/>
    <property type="match status" value="1"/>
</dbReference>
<dbReference type="SUPFAM" id="SSF54862">
    <property type="entry name" value="4Fe-4S ferredoxins"/>
    <property type="match status" value="1"/>
</dbReference>
<dbReference type="PANTHER" id="PTHR30352">
    <property type="entry name" value="PYRUVATE FORMATE-LYASE-ACTIVATING ENZYME"/>
    <property type="match status" value="1"/>
</dbReference>
<dbReference type="SFLD" id="SFLDS00029">
    <property type="entry name" value="Radical_SAM"/>
    <property type="match status" value="1"/>
</dbReference>
<comment type="similarity">
    <text evidence="2">Belongs to the organic radical-activating enzymes family.</text>
</comment>
<proteinExistence type="inferred from homology"/>
<accession>A0A1I0ZJX9</accession>
<feature type="domain" description="4Fe-4S ferredoxin-type" evidence="10">
    <location>
        <begin position="82"/>
        <end position="111"/>
    </location>
</feature>
<keyword evidence="6" id="KW-0560">Oxidoreductase</keyword>
<keyword evidence="5" id="KW-0479">Metal-binding</keyword>
<evidence type="ECO:0000256" key="3">
    <source>
        <dbReference type="ARBA" id="ARBA00022485"/>
    </source>
</evidence>
<dbReference type="Pfam" id="PF04055">
    <property type="entry name" value="Radical_SAM"/>
    <property type="match status" value="1"/>
</dbReference>
<dbReference type="InterPro" id="IPR001989">
    <property type="entry name" value="Radical_activat_CS"/>
</dbReference>
<evidence type="ECO:0000313" key="12">
    <source>
        <dbReference type="EMBL" id="SFB25831.1"/>
    </source>
</evidence>
<dbReference type="AlphaFoldDB" id="A0A1I0ZJX9"/>
<reference evidence="12 13" key="1">
    <citation type="submission" date="2016-10" db="EMBL/GenBank/DDBJ databases">
        <authorList>
            <person name="de Groot N.N."/>
        </authorList>
    </citation>
    <scope>NUCLEOTIDE SEQUENCE [LARGE SCALE GENOMIC DNA]</scope>
    <source>
        <strain evidence="12 13">DSM 12271</strain>
    </source>
</reference>
<dbReference type="GO" id="GO:0016491">
    <property type="term" value="F:oxidoreductase activity"/>
    <property type="evidence" value="ECO:0007669"/>
    <property type="project" value="UniProtKB-KW"/>
</dbReference>